<protein>
    <submittedName>
        <fullName evidence="1">Putative DUF497 family protein</fullName>
    </submittedName>
</protein>
<dbReference type="Pfam" id="PF04365">
    <property type="entry name" value="BrnT_toxin"/>
    <property type="match status" value="1"/>
</dbReference>
<gene>
    <name evidence="1" type="ORF">GLS_c23210</name>
</gene>
<dbReference type="KEGG" id="goy:GLS_c23210"/>
<name>A0A067Z7D6_GLUOY</name>
<dbReference type="Gene3D" id="3.10.450.530">
    <property type="entry name" value="Ribonuclease toxin, BrnT, of type II toxin-antitoxin system"/>
    <property type="match status" value="1"/>
</dbReference>
<dbReference type="AlphaFoldDB" id="A0A067Z7D6"/>
<proteinExistence type="predicted"/>
<dbReference type="InterPro" id="IPR007460">
    <property type="entry name" value="BrnT_toxin"/>
</dbReference>
<evidence type="ECO:0000313" key="2">
    <source>
        <dbReference type="Proteomes" id="UP000031656"/>
    </source>
</evidence>
<dbReference type="HOGENOM" id="CLU_149290_2_2_5"/>
<sequence length="87" mass="10092">MRYDWDEAKRLSNIEKHDVDFLSAEGFEWDVAFIRASQSSNEPRLVALGPIGDRLHVLVFSIETRTVRIISLRKANKREVSLYVSQD</sequence>
<reference evidence="1 2" key="1">
    <citation type="journal article" date="2015" name="Appl. Microbiol. Biotechnol.">
        <title>The consequence of an additional NADH dehydrogenase paralog on the growth of Gluconobacter oxydans DSM3504.</title>
        <authorList>
            <person name="Kostner D."/>
            <person name="Luchterhand B."/>
            <person name="Junker A."/>
            <person name="Volland S."/>
            <person name="Daniel R."/>
            <person name="Buchs J."/>
            <person name="Liebl W."/>
            <person name="Ehrenreich A."/>
        </authorList>
    </citation>
    <scope>NUCLEOTIDE SEQUENCE [LARGE SCALE GENOMIC DNA]</scope>
    <source>
        <strain evidence="1">DSM 3504</strain>
    </source>
</reference>
<dbReference type="InterPro" id="IPR038573">
    <property type="entry name" value="BrnT_sf"/>
</dbReference>
<dbReference type="Proteomes" id="UP000031656">
    <property type="component" value="Chromosome"/>
</dbReference>
<dbReference type="RefSeq" id="WP_041112363.1">
    <property type="nucleotide sequence ID" value="NZ_CP004373.1"/>
</dbReference>
<dbReference type="EMBL" id="CP004373">
    <property type="protein sequence ID" value="AHK72192.1"/>
    <property type="molecule type" value="Genomic_DNA"/>
</dbReference>
<accession>A0A067Z7D6</accession>
<dbReference type="GeneID" id="56906547"/>
<evidence type="ECO:0000313" key="1">
    <source>
        <dbReference type="EMBL" id="AHK72192.1"/>
    </source>
</evidence>
<organism evidence="1 2">
    <name type="scientific">Gluconobacter oxydans DSM 3504</name>
    <dbReference type="NCBI Taxonomy" id="1288313"/>
    <lineage>
        <taxon>Bacteria</taxon>
        <taxon>Pseudomonadati</taxon>
        <taxon>Pseudomonadota</taxon>
        <taxon>Alphaproteobacteria</taxon>
        <taxon>Acetobacterales</taxon>
        <taxon>Acetobacteraceae</taxon>
        <taxon>Gluconobacter</taxon>
    </lineage>
</organism>